<keyword evidence="2" id="KW-0732">Signal</keyword>
<evidence type="ECO:0000256" key="1">
    <source>
        <dbReference type="SAM" id="MobiDB-lite"/>
    </source>
</evidence>
<sequence>MPLIALLLAAALAAPAPDTLGAPGARAPDTTANAPRHTAPPAAAAPSAGPTLAVEDTMRTAVPEVLVRAPRVTLDEILDRVVVGELRRDQALHDVAFTATLRVVGRADNKAKAKLLEETVYRVYKQKPGRARTVTLRHWEEKPSAPDDDGPNFGPNTAEDIVNFAFQPEARRDFRYRILGRDLLGDHLIYRIAFEPRSLMGAMLPGGLVWVDTRDFVIVRQELDFARSPFPLLIKGVDRVVIERERVEGHWMLHRILVRAGMTVPLPKYGHAVDFAMRYDDYAVNRGLPDSLFTQGVRK</sequence>
<dbReference type="AlphaFoldDB" id="A0A538TX46"/>
<organism evidence="3 4">
    <name type="scientific">Eiseniibacteriota bacterium</name>
    <dbReference type="NCBI Taxonomy" id="2212470"/>
    <lineage>
        <taxon>Bacteria</taxon>
        <taxon>Candidatus Eiseniibacteriota</taxon>
    </lineage>
</organism>
<dbReference type="EMBL" id="VBPB01000393">
    <property type="protein sequence ID" value="TMQ68205.1"/>
    <property type="molecule type" value="Genomic_DNA"/>
</dbReference>
<evidence type="ECO:0000256" key="2">
    <source>
        <dbReference type="SAM" id="SignalP"/>
    </source>
</evidence>
<reference evidence="3 4" key="1">
    <citation type="journal article" date="2019" name="Nat. Microbiol.">
        <title>Mediterranean grassland soil C-N compound turnover is dependent on rainfall and depth, and is mediated by genomically divergent microorganisms.</title>
        <authorList>
            <person name="Diamond S."/>
            <person name="Andeer P.F."/>
            <person name="Li Z."/>
            <person name="Crits-Christoph A."/>
            <person name="Burstein D."/>
            <person name="Anantharaman K."/>
            <person name="Lane K.R."/>
            <person name="Thomas B.C."/>
            <person name="Pan C."/>
            <person name="Northen T.R."/>
            <person name="Banfield J.F."/>
        </authorList>
    </citation>
    <scope>NUCLEOTIDE SEQUENCE [LARGE SCALE GENOMIC DNA]</scope>
    <source>
        <strain evidence="3">WS_11</strain>
    </source>
</reference>
<keyword evidence="3" id="KW-0449">Lipoprotein</keyword>
<feature type="region of interest" description="Disordered" evidence="1">
    <location>
        <begin position="21"/>
        <end position="48"/>
    </location>
</feature>
<name>A0A538TX46_UNCEI</name>
<protein>
    <submittedName>
        <fullName evidence="3">Outer membrane lipoprotein-sorting protein</fullName>
    </submittedName>
</protein>
<feature type="chain" id="PRO_5021705716" evidence="2">
    <location>
        <begin position="22"/>
        <end position="299"/>
    </location>
</feature>
<proteinExistence type="predicted"/>
<accession>A0A538TX46</accession>
<evidence type="ECO:0000313" key="4">
    <source>
        <dbReference type="Proteomes" id="UP000319771"/>
    </source>
</evidence>
<evidence type="ECO:0000313" key="3">
    <source>
        <dbReference type="EMBL" id="TMQ68205.1"/>
    </source>
</evidence>
<comment type="caution">
    <text evidence="3">The sequence shown here is derived from an EMBL/GenBank/DDBJ whole genome shotgun (WGS) entry which is preliminary data.</text>
</comment>
<feature type="signal peptide" evidence="2">
    <location>
        <begin position="1"/>
        <end position="21"/>
    </location>
</feature>
<gene>
    <name evidence="3" type="ORF">E6K81_16685</name>
</gene>
<dbReference type="Gene3D" id="2.50.20.10">
    <property type="entry name" value="Lipoprotein localisation LolA/LolB/LppX"/>
    <property type="match status" value="1"/>
</dbReference>
<dbReference type="Proteomes" id="UP000319771">
    <property type="component" value="Unassembled WGS sequence"/>
</dbReference>